<keyword evidence="2" id="KW-1185">Reference proteome</keyword>
<reference evidence="2" key="1">
    <citation type="submission" date="2017-12" db="EMBL/GenBank/DDBJ databases">
        <title>Draft genome sequence of Telmatospirillum siberiense 26-4b1T, an acidotolerant peatland alphaproteobacterium potentially involved in sulfur cycling.</title>
        <authorList>
            <person name="Hausmann B."/>
            <person name="Pjevac P."/>
            <person name="Schreck K."/>
            <person name="Herbold C.W."/>
            <person name="Daims H."/>
            <person name="Wagner M."/>
            <person name="Pester M."/>
            <person name="Loy A."/>
        </authorList>
    </citation>
    <scope>NUCLEOTIDE SEQUENCE [LARGE SCALE GENOMIC DNA]</scope>
    <source>
        <strain evidence="2">26-4b1</strain>
    </source>
</reference>
<dbReference type="InterPro" id="IPR011330">
    <property type="entry name" value="Glyco_hydro/deAcase_b/a-brl"/>
</dbReference>
<dbReference type="OrthoDB" id="9773478at2"/>
<protein>
    <submittedName>
        <fullName evidence="1">Lactam utilization protein LamB</fullName>
    </submittedName>
</protein>
<dbReference type="SUPFAM" id="SSF88713">
    <property type="entry name" value="Glycoside hydrolase/deacetylase"/>
    <property type="match status" value="1"/>
</dbReference>
<sequence length="266" mass="28989">MLHQAVDVNCDLGEGFGHWSLGETPDIDLLPLISSANIATGFHAGDPTRMDYTVQHATRLGIGLGAHPGYRDLVGFGRRFLDARADELVNDVLYQLGALSEFAGRHGGSLQHVKLHGALYMHAAADEDFATLLIDTLRRVRPDLYVYCMAGSALHRAAEASGHPAVREFYADRDYGRDGSIVFRRQIAAPDPLALADKVVRACRDGMVTTVDGEDIPIAFDSICFHSDTPGALAIGRTIRASLQRHGIRIAPLMDVVHPRTPEDKE</sequence>
<proteinExistence type="predicted"/>
<dbReference type="GO" id="GO:0005975">
    <property type="term" value="P:carbohydrate metabolic process"/>
    <property type="evidence" value="ECO:0007669"/>
    <property type="project" value="InterPro"/>
</dbReference>
<evidence type="ECO:0000313" key="1">
    <source>
        <dbReference type="EMBL" id="PKU22855.1"/>
    </source>
</evidence>
<organism evidence="1 2">
    <name type="scientific">Telmatospirillum siberiense</name>
    <dbReference type="NCBI Taxonomy" id="382514"/>
    <lineage>
        <taxon>Bacteria</taxon>
        <taxon>Pseudomonadati</taxon>
        <taxon>Pseudomonadota</taxon>
        <taxon>Alphaproteobacteria</taxon>
        <taxon>Rhodospirillales</taxon>
        <taxon>Rhodospirillaceae</taxon>
        <taxon>Telmatospirillum</taxon>
    </lineage>
</organism>
<dbReference type="PANTHER" id="PTHR30292">
    <property type="entry name" value="UNCHARACTERIZED PROTEIN YBGL-RELATED"/>
    <property type="match status" value="1"/>
</dbReference>
<evidence type="ECO:0000313" key="2">
    <source>
        <dbReference type="Proteomes" id="UP000233293"/>
    </source>
</evidence>
<dbReference type="RefSeq" id="WP_101252328.1">
    <property type="nucleotide sequence ID" value="NZ_PIUM01000026.1"/>
</dbReference>
<comment type="caution">
    <text evidence="1">The sequence shown here is derived from an EMBL/GenBank/DDBJ whole genome shotgun (WGS) entry which is preliminary data.</text>
</comment>
<dbReference type="Pfam" id="PF03746">
    <property type="entry name" value="LamB_YcsF"/>
    <property type="match status" value="1"/>
</dbReference>
<accession>A0A2N3PR26</accession>
<dbReference type="InterPro" id="IPR005501">
    <property type="entry name" value="LamB/YcsF/PxpA-like"/>
</dbReference>
<dbReference type="EMBL" id="PIUM01000026">
    <property type="protein sequence ID" value="PKU22855.1"/>
    <property type="molecule type" value="Genomic_DNA"/>
</dbReference>
<gene>
    <name evidence="1" type="ORF">CWS72_19570</name>
</gene>
<name>A0A2N3PR26_9PROT</name>
<dbReference type="AlphaFoldDB" id="A0A2N3PR26"/>
<dbReference type="Gene3D" id="3.20.20.370">
    <property type="entry name" value="Glycoside hydrolase/deacetylase"/>
    <property type="match status" value="1"/>
</dbReference>
<dbReference type="PANTHER" id="PTHR30292:SF0">
    <property type="entry name" value="5-OXOPROLINASE SUBUNIT A"/>
    <property type="match status" value="1"/>
</dbReference>
<dbReference type="NCBIfam" id="NF003814">
    <property type="entry name" value="PRK05406.1-3"/>
    <property type="match status" value="1"/>
</dbReference>
<dbReference type="Proteomes" id="UP000233293">
    <property type="component" value="Unassembled WGS sequence"/>
</dbReference>